<dbReference type="EMBL" id="VDEP01000217">
    <property type="protein sequence ID" value="KAA1122766.1"/>
    <property type="molecule type" value="Genomic_DNA"/>
</dbReference>
<sequence length="126" mass="14023">MAHPFYSDATIKGNDPDTDPTDNIVKSAPEKQPAGHSEDGKSTSQLLERSALWKLDLTVIPIVAMFYFLSFLDRSNLGNARIAGLQSSLHLSDHQYSIALTVTYIPYIVRQAHPPKEMTVMHIRDG</sequence>
<evidence type="ECO:0000256" key="1">
    <source>
        <dbReference type="ARBA" id="ARBA00004141"/>
    </source>
</evidence>
<dbReference type="PANTHER" id="PTHR43791:SF85">
    <property type="entry name" value="TRANSPORTER, PUTATIVE (AFU_ORTHOLOGUE AFUA_6G00710)-RELATED"/>
    <property type="match status" value="1"/>
</dbReference>
<dbReference type="GO" id="GO:0016020">
    <property type="term" value="C:membrane"/>
    <property type="evidence" value="ECO:0007669"/>
    <property type="project" value="UniProtKB-SubCell"/>
</dbReference>
<protein>
    <recommendedName>
        <fullName evidence="10">Major facilitator superfamily (MFS) profile domain-containing protein</fullName>
    </recommendedName>
</protein>
<dbReference type="Proteomes" id="UP000325313">
    <property type="component" value="Unassembled WGS sequence"/>
</dbReference>
<evidence type="ECO:0000256" key="5">
    <source>
        <dbReference type="ARBA" id="ARBA00023136"/>
    </source>
</evidence>
<feature type="region of interest" description="Disordered" evidence="6">
    <location>
        <begin position="1"/>
        <end position="44"/>
    </location>
</feature>
<dbReference type="AlphaFoldDB" id="A0A5B0RAK0"/>
<gene>
    <name evidence="8" type="ORF">PGTUg99_006944</name>
</gene>
<keyword evidence="2" id="KW-0813">Transport</keyword>
<organism evidence="8 9">
    <name type="scientific">Puccinia graminis f. sp. tritici</name>
    <dbReference type="NCBI Taxonomy" id="56615"/>
    <lineage>
        <taxon>Eukaryota</taxon>
        <taxon>Fungi</taxon>
        <taxon>Dikarya</taxon>
        <taxon>Basidiomycota</taxon>
        <taxon>Pucciniomycotina</taxon>
        <taxon>Pucciniomycetes</taxon>
        <taxon>Pucciniales</taxon>
        <taxon>Pucciniaceae</taxon>
        <taxon>Puccinia</taxon>
    </lineage>
</organism>
<evidence type="ECO:0000256" key="3">
    <source>
        <dbReference type="ARBA" id="ARBA00022692"/>
    </source>
</evidence>
<dbReference type="Gene3D" id="1.20.1250.20">
    <property type="entry name" value="MFS general substrate transporter like domains"/>
    <property type="match status" value="1"/>
</dbReference>
<comment type="caution">
    <text evidence="8">The sequence shown here is derived from an EMBL/GenBank/DDBJ whole genome shotgun (WGS) entry which is preliminary data.</text>
</comment>
<dbReference type="InterPro" id="IPR036259">
    <property type="entry name" value="MFS_trans_sf"/>
</dbReference>
<keyword evidence="3 7" id="KW-0812">Transmembrane</keyword>
<evidence type="ECO:0008006" key="10">
    <source>
        <dbReference type="Google" id="ProtNLM"/>
    </source>
</evidence>
<keyword evidence="4 7" id="KW-1133">Transmembrane helix</keyword>
<accession>A0A5B0RAK0</accession>
<evidence type="ECO:0000256" key="4">
    <source>
        <dbReference type="ARBA" id="ARBA00022989"/>
    </source>
</evidence>
<dbReference type="PANTHER" id="PTHR43791">
    <property type="entry name" value="PERMEASE-RELATED"/>
    <property type="match status" value="1"/>
</dbReference>
<feature type="transmembrane region" description="Helical" evidence="7">
    <location>
        <begin position="51"/>
        <end position="72"/>
    </location>
</feature>
<evidence type="ECO:0000256" key="6">
    <source>
        <dbReference type="SAM" id="MobiDB-lite"/>
    </source>
</evidence>
<comment type="subcellular location">
    <subcellularLocation>
        <location evidence="1">Membrane</location>
        <topology evidence="1">Multi-pass membrane protein</topology>
    </subcellularLocation>
</comment>
<name>A0A5B0RAK0_PUCGR</name>
<reference evidence="8 9" key="1">
    <citation type="submission" date="2019-05" db="EMBL/GenBank/DDBJ databases">
        <title>Emergence of the Ug99 lineage of the wheat stem rust pathogen through somatic hybridization.</title>
        <authorList>
            <person name="Li F."/>
            <person name="Upadhyaya N.M."/>
            <person name="Sperschneider J."/>
            <person name="Matny O."/>
            <person name="Nguyen-Phuc H."/>
            <person name="Mago R."/>
            <person name="Raley C."/>
            <person name="Miller M.E."/>
            <person name="Silverstein K.A.T."/>
            <person name="Henningsen E."/>
            <person name="Hirsch C.D."/>
            <person name="Visser B."/>
            <person name="Pretorius Z.A."/>
            <person name="Steffenson B.J."/>
            <person name="Schwessinger B."/>
            <person name="Dodds P.N."/>
            <person name="Figueroa M."/>
        </authorList>
    </citation>
    <scope>NUCLEOTIDE SEQUENCE [LARGE SCALE GENOMIC DNA]</scope>
    <source>
        <strain evidence="8 9">Ug99</strain>
    </source>
</reference>
<keyword evidence="5 7" id="KW-0472">Membrane</keyword>
<evidence type="ECO:0000256" key="2">
    <source>
        <dbReference type="ARBA" id="ARBA00022448"/>
    </source>
</evidence>
<proteinExistence type="predicted"/>
<evidence type="ECO:0000313" key="9">
    <source>
        <dbReference type="Proteomes" id="UP000325313"/>
    </source>
</evidence>
<dbReference type="SUPFAM" id="SSF103473">
    <property type="entry name" value="MFS general substrate transporter"/>
    <property type="match status" value="1"/>
</dbReference>
<evidence type="ECO:0000313" key="8">
    <source>
        <dbReference type="EMBL" id="KAA1122766.1"/>
    </source>
</evidence>
<dbReference type="GO" id="GO:0022857">
    <property type="term" value="F:transmembrane transporter activity"/>
    <property type="evidence" value="ECO:0007669"/>
    <property type="project" value="TreeGrafter"/>
</dbReference>
<evidence type="ECO:0000256" key="7">
    <source>
        <dbReference type="SAM" id="Phobius"/>
    </source>
</evidence>